<keyword evidence="7" id="KW-0406">Ion transport</keyword>
<keyword evidence="4" id="KW-0410">Iron transport</keyword>
<evidence type="ECO:0000256" key="6">
    <source>
        <dbReference type="ARBA" id="ARBA00023004"/>
    </source>
</evidence>
<dbReference type="SUPFAM" id="SSF56935">
    <property type="entry name" value="Porins"/>
    <property type="match status" value="1"/>
</dbReference>
<dbReference type="PROSITE" id="PS52016">
    <property type="entry name" value="TONB_DEPENDENT_REC_3"/>
    <property type="match status" value="1"/>
</dbReference>
<keyword evidence="9 11" id="KW-0472">Membrane</keyword>
<organism evidence="16 17">
    <name type="scientific">Roseiterribacter gracilis</name>
    <dbReference type="NCBI Taxonomy" id="2812848"/>
    <lineage>
        <taxon>Bacteria</taxon>
        <taxon>Pseudomonadati</taxon>
        <taxon>Pseudomonadota</taxon>
        <taxon>Alphaproteobacteria</taxon>
        <taxon>Rhodospirillales</taxon>
        <taxon>Roseiterribacteraceae</taxon>
        <taxon>Roseiterribacter</taxon>
    </lineage>
</organism>
<comment type="similarity">
    <text evidence="11 12">Belongs to the TonB-dependent receptor family.</text>
</comment>
<dbReference type="Pfam" id="PF00593">
    <property type="entry name" value="TonB_dep_Rec_b-barrel"/>
    <property type="match status" value="1"/>
</dbReference>
<feature type="domain" description="TonB-dependent receptor-like beta-barrel" evidence="14">
    <location>
        <begin position="261"/>
        <end position="716"/>
    </location>
</feature>
<dbReference type="AlphaFoldDB" id="A0A8S8XA20"/>
<dbReference type="InterPro" id="IPR000531">
    <property type="entry name" value="Beta-barrel_TonB"/>
</dbReference>
<comment type="caution">
    <text evidence="16">The sequence shown here is derived from an EMBL/GenBank/DDBJ whole genome shotgun (WGS) entry which is preliminary data.</text>
</comment>
<keyword evidence="5 11" id="KW-0812">Transmembrane</keyword>
<name>A0A8S8XA20_9PROT</name>
<feature type="chain" id="PRO_5035776886" evidence="13">
    <location>
        <begin position="23"/>
        <end position="748"/>
    </location>
</feature>
<feature type="domain" description="TonB-dependent receptor plug" evidence="15">
    <location>
        <begin position="38"/>
        <end position="147"/>
    </location>
</feature>
<dbReference type="GO" id="GO:0006826">
    <property type="term" value="P:iron ion transport"/>
    <property type="evidence" value="ECO:0007669"/>
    <property type="project" value="UniProtKB-KW"/>
</dbReference>
<keyword evidence="6" id="KW-0408">Iron</keyword>
<dbReference type="InterPro" id="IPR012910">
    <property type="entry name" value="Plug_dom"/>
</dbReference>
<dbReference type="PANTHER" id="PTHR32552:SF81">
    <property type="entry name" value="TONB-DEPENDENT OUTER MEMBRANE RECEPTOR"/>
    <property type="match status" value="1"/>
</dbReference>
<keyword evidence="10 11" id="KW-0998">Cell outer membrane</keyword>
<gene>
    <name evidence="16" type="ORF">TMPK1_03070</name>
</gene>
<keyword evidence="13" id="KW-0732">Signal</keyword>
<keyword evidence="17" id="KW-1185">Reference proteome</keyword>
<keyword evidence="3 11" id="KW-1134">Transmembrane beta strand</keyword>
<evidence type="ECO:0000256" key="4">
    <source>
        <dbReference type="ARBA" id="ARBA00022496"/>
    </source>
</evidence>
<evidence type="ECO:0000259" key="15">
    <source>
        <dbReference type="Pfam" id="PF07715"/>
    </source>
</evidence>
<accession>A0A8S8XA20</accession>
<keyword evidence="2 11" id="KW-0813">Transport</keyword>
<evidence type="ECO:0000256" key="13">
    <source>
        <dbReference type="SAM" id="SignalP"/>
    </source>
</evidence>
<evidence type="ECO:0000256" key="11">
    <source>
        <dbReference type="PROSITE-ProRule" id="PRU01360"/>
    </source>
</evidence>
<sequence length="748" mass="81809">MKRIFGLLLLAGTALASTDAFAQLEEITVTAQRREQQLQKVPLAVSAYTATDLAQLQIRQTVDLIRVVPNLVGNNNVGLGGSATYYLRGVGNTESFPTQDVPVGTYVDDVFLSRQNGNNMNLFDVERIEVLRGPQGTLFGRNTTGGAINVIMRKPADHFGGYAEASIGRFNQYELRASVDAPLDPKVLTKVSAYRVGSDGWAKQKSTGADLNGQDSYGVRGDVRFLPSERLTVDLSAFYAYQDMGNILNRIDPVTGDRTVYSGVTKGYLARFGYAGAKANNDLTDLTKLTAVTLNVNYDLGPVAINSITGYRKTEQNYLIDSTFAPPNPIAYGGSPSLDEGLMEQYSQEFKLTGKALNDRLTWVGGLFFLRERNVTDLGTGTGSATTFTVTGDRTIRNTLNTEAAYAQGDYKLTDQLTATVGLRFTHEEKKLDVRRDASNIGPDVNTAGIIAAGIPVNLHANFITPRFALTYQLDPDVMFYASSTRGAKSGGWNGRALANNAFLAFKPERVWSEEVGMRADLFNKRLRLNVTGFYAYTQDEQISAAYIVNGTRFFTVTNPADLRNYGGEFELTWLATDNLKVNANLGVQHARYTSISADVATQQRNCNTAIGANNATNIAAECNRGFVDAKGRIARPVRAPDVSFSGSVTYDARFEQLTVSPTVGLTYNNGYGIGNAGNPDLLDGSWTGTQVLWDASVAFQSDRLPNWSLTVECKNCFDRSYNVSFLSTTGIFLNTPGIWDVRLRYKF</sequence>
<reference evidence="16" key="1">
    <citation type="submission" date="2021-02" db="EMBL/GenBank/DDBJ databases">
        <title>Genome sequence of Rhodospirillales sp. strain TMPK1 isolated from soil.</title>
        <authorList>
            <person name="Nakai R."/>
            <person name="Kusada H."/>
            <person name="Tamaki H."/>
        </authorList>
    </citation>
    <scope>NUCLEOTIDE SEQUENCE</scope>
    <source>
        <strain evidence="16">TMPK1</strain>
    </source>
</reference>
<evidence type="ECO:0000256" key="12">
    <source>
        <dbReference type="RuleBase" id="RU003357"/>
    </source>
</evidence>
<evidence type="ECO:0000259" key="14">
    <source>
        <dbReference type="Pfam" id="PF00593"/>
    </source>
</evidence>
<evidence type="ECO:0000256" key="1">
    <source>
        <dbReference type="ARBA" id="ARBA00004571"/>
    </source>
</evidence>
<dbReference type="Proteomes" id="UP000681075">
    <property type="component" value="Unassembled WGS sequence"/>
</dbReference>
<dbReference type="EMBL" id="BOPV01000001">
    <property type="protein sequence ID" value="GIL38070.1"/>
    <property type="molecule type" value="Genomic_DNA"/>
</dbReference>
<keyword evidence="16" id="KW-0675">Receptor</keyword>
<dbReference type="PANTHER" id="PTHR32552">
    <property type="entry name" value="FERRICHROME IRON RECEPTOR-RELATED"/>
    <property type="match status" value="1"/>
</dbReference>
<comment type="subcellular location">
    <subcellularLocation>
        <location evidence="1 11">Cell outer membrane</location>
        <topology evidence="1 11">Multi-pass membrane protein</topology>
    </subcellularLocation>
</comment>
<evidence type="ECO:0000256" key="8">
    <source>
        <dbReference type="ARBA" id="ARBA00023077"/>
    </source>
</evidence>
<keyword evidence="8 12" id="KW-0798">TonB box</keyword>
<evidence type="ECO:0000256" key="9">
    <source>
        <dbReference type="ARBA" id="ARBA00023136"/>
    </source>
</evidence>
<dbReference type="Pfam" id="PF07715">
    <property type="entry name" value="Plug"/>
    <property type="match status" value="1"/>
</dbReference>
<evidence type="ECO:0000313" key="17">
    <source>
        <dbReference type="Proteomes" id="UP000681075"/>
    </source>
</evidence>
<feature type="signal peptide" evidence="13">
    <location>
        <begin position="1"/>
        <end position="22"/>
    </location>
</feature>
<dbReference type="InterPro" id="IPR036942">
    <property type="entry name" value="Beta-barrel_TonB_sf"/>
</dbReference>
<dbReference type="RefSeq" id="WP_420240988.1">
    <property type="nucleotide sequence ID" value="NZ_BOPV01000001.1"/>
</dbReference>
<protein>
    <submittedName>
        <fullName evidence="16">TonB-dependent receptor</fullName>
    </submittedName>
</protein>
<proteinExistence type="inferred from homology"/>
<dbReference type="InterPro" id="IPR039426">
    <property type="entry name" value="TonB-dep_rcpt-like"/>
</dbReference>
<evidence type="ECO:0000256" key="7">
    <source>
        <dbReference type="ARBA" id="ARBA00023065"/>
    </source>
</evidence>
<evidence type="ECO:0000256" key="3">
    <source>
        <dbReference type="ARBA" id="ARBA00022452"/>
    </source>
</evidence>
<evidence type="ECO:0000256" key="5">
    <source>
        <dbReference type="ARBA" id="ARBA00022692"/>
    </source>
</evidence>
<dbReference type="GO" id="GO:0009279">
    <property type="term" value="C:cell outer membrane"/>
    <property type="evidence" value="ECO:0007669"/>
    <property type="project" value="UniProtKB-SubCell"/>
</dbReference>
<evidence type="ECO:0000256" key="2">
    <source>
        <dbReference type="ARBA" id="ARBA00022448"/>
    </source>
</evidence>
<evidence type="ECO:0000313" key="16">
    <source>
        <dbReference type="EMBL" id="GIL38070.1"/>
    </source>
</evidence>
<evidence type="ECO:0000256" key="10">
    <source>
        <dbReference type="ARBA" id="ARBA00023237"/>
    </source>
</evidence>
<dbReference type="Gene3D" id="2.40.170.20">
    <property type="entry name" value="TonB-dependent receptor, beta-barrel domain"/>
    <property type="match status" value="1"/>
</dbReference>